<dbReference type="InterPro" id="IPR051021">
    <property type="entry name" value="Mito_Ser/Thr_phosphatase"/>
</dbReference>
<accession>A0A3B1DEF7</accession>
<organism evidence="2">
    <name type="scientific">hydrothermal vent metagenome</name>
    <dbReference type="NCBI Taxonomy" id="652676"/>
    <lineage>
        <taxon>unclassified sequences</taxon>
        <taxon>metagenomes</taxon>
        <taxon>ecological metagenomes</taxon>
    </lineage>
</organism>
<dbReference type="Gene3D" id="3.40.50.1240">
    <property type="entry name" value="Phosphoglycerate mutase-like"/>
    <property type="match status" value="1"/>
</dbReference>
<dbReference type="EMBL" id="UOGK01000206">
    <property type="protein sequence ID" value="VAX39172.1"/>
    <property type="molecule type" value="Genomic_DNA"/>
</dbReference>
<dbReference type="SMART" id="SM00855">
    <property type="entry name" value="PGAM"/>
    <property type="match status" value="1"/>
</dbReference>
<dbReference type="AlphaFoldDB" id="A0A3B1DEF7"/>
<dbReference type="GO" id="GO:0016787">
    <property type="term" value="F:hydrolase activity"/>
    <property type="evidence" value="ECO:0007669"/>
    <property type="project" value="UniProtKB-KW"/>
</dbReference>
<gene>
    <name evidence="2" type="ORF">MNBD_PLANCTO03-609</name>
</gene>
<feature type="non-terminal residue" evidence="2">
    <location>
        <position position="104"/>
    </location>
</feature>
<evidence type="ECO:0000313" key="2">
    <source>
        <dbReference type="EMBL" id="VAX39172.1"/>
    </source>
</evidence>
<name>A0A3B1DEF7_9ZZZZ</name>
<evidence type="ECO:0008006" key="3">
    <source>
        <dbReference type="Google" id="ProtNLM"/>
    </source>
</evidence>
<dbReference type="InterPro" id="IPR013078">
    <property type="entry name" value="His_Pase_superF_clade-1"/>
</dbReference>
<dbReference type="SUPFAM" id="SSF53254">
    <property type="entry name" value="Phosphoglycerate mutase-like"/>
    <property type="match status" value="1"/>
</dbReference>
<evidence type="ECO:0000256" key="1">
    <source>
        <dbReference type="ARBA" id="ARBA00022801"/>
    </source>
</evidence>
<sequence length="104" mass="11086">MRLYLIRHGKARRQSPTGLDEDRSLAARGREQAAWLGAELREGENPPERLLSSPAARALETAGLLGEGLGLEVEVEERLSLRTTASAVVELIGSLEGVGAVALV</sequence>
<dbReference type="PANTHER" id="PTHR20935">
    <property type="entry name" value="PHOSPHOGLYCERATE MUTASE-RELATED"/>
    <property type="match status" value="1"/>
</dbReference>
<dbReference type="Pfam" id="PF00300">
    <property type="entry name" value="His_Phos_1"/>
    <property type="match status" value="1"/>
</dbReference>
<reference evidence="2" key="1">
    <citation type="submission" date="2018-06" db="EMBL/GenBank/DDBJ databases">
        <authorList>
            <person name="Zhirakovskaya E."/>
        </authorList>
    </citation>
    <scope>NUCLEOTIDE SEQUENCE</scope>
</reference>
<dbReference type="InterPro" id="IPR029033">
    <property type="entry name" value="His_PPase_superfam"/>
</dbReference>
<dbReference type="CDD" id="cd07067">
    <property type="entry name" value="HP_PGM_like"/>
    <property type="match status" value="1"/>
</dbReference>
<protein>
    <recommendedName>
        <fullName evidence="3">Phosphohistidine phosphatase SixA</fullName>
    </recommendedName>
</protein>
<proteinExistence type="predicted"/>
<keyword evidence="1" id="KW-0378">Hydrolase</keyword>